<dbReference type="InterPro" id="IPR036615">
    <property type="entry name" value="Mur_ligase_C_dom_sf"/>
</dbReference>
<evidence type="ECO:0000256" key="2">
    <source>
        <dbReference type="ARBA" id="ARBA00022741"/>
    </source>
</evidence>
<dbReference type="Gene3D" id="3.90.190.20">
    <property type="entry name" value="Mur ligase, C-terminal domain"/>
    <property type="match status" value="1"/>
</dbReference>
<keyword evidence="3" id="KW-0067">ATP-binding</keyword>
<gene>
    <name evidence="6" type="ORF">BECKSD772D_GA0070982_100821</name>
</gene>
<organism evidence="6">
    <name type="scientific">Candidatus Kentrum sp. SD</name>
    <dbReference type="NCBI Taxonomy" id="2126332"/>
    <lineage>
        <taxon>Bacteria</taxon>
        <taxon>Pseudomonadati</taxon>
        <taxon>Pseudomonadota</taxon>
        <taxon>Gammaproteobacteria</taxon>
        <taxon>Candidatus Kentrum</taxon>
    </lineage>
</organism>
<proteinExistence type="predicted"/>
<dbReference type="Gene3D" id="3.40.1190.10">
    <property type="entry name" value="Mur-like, catalytic domain"/>
    <property type="match status" value="1"/>
</dbReference>
<evidence type="ECO:0000259" key="5">
    <source>
        <dbReference type="Pfam" id="PF08245"/>
    </source>
</evidence>
<dbReference type="AlphaFoldDB" id="A0A451BIN9"/>
<evidence type="ECO:0000256" key="1">
    <source>
        <dbReference type="ARBA" id="ARBA00022598"/>
    </source>
</evidence>
<dbReference type="SUPFAM" id="SSF53244">
    <property type="entry name" value="MurD-like peptide ligases, peptide-binding domain"/>
    <property type="match status" value="1"/>
</dbReference>
<dbReference type="SUPFAM" id="SSF53623">
    <property type="entry name" value="MurD-like peptide ligases, catalytic domain"/>
    <property type="match status" value="1"/>
</dbReference>
<feature type="transmembrane region" description="Helical" evidence="4">
    <location>
        <begin position="53"/>
        <end position="85"/>
    </location>
</feature>
<evidence type="ECO:0000256" key="3">
    <source>
        <dbReference type="ARBA" id="ARBA00022840"/>
    </source>
</evidence>
<sequence length="532" mass="59313">MIDAFLAYALFPAFGFFAYRRLLTYLRYLQQEEYDGKRFLAWLWHARAVDKRLSVMLVIVASSAAAWPGPWWAALVGIAMLSVVWRQDDPRRKGKKPLVMTARAKRILGVAWGIALLMGVLPISASHMALWLLPVHILPLTLIVGVLLWAPHEKYLQQRYWQEARHKIQDAKPFIIGVTGSFGKTSVKHILGHILETSAPTLWTPGSVNTPMGNTRVIRERLTPGHKYFIVEMGAYGPGSIETLCRLTPPDMAIITAIGSAHYERFKSLDTVAEAKFELAEAVIADKPEGLVVTHQGVLDFQKTKTFAEQHPDNMILCGRNEMAHLRIEHATQTPQGLRIDVRWARKAYHLAAPLYGLHHAENIALAFATACSLGIKPETVIVSLKTVPQITHRLECKPQPNGTILIDDAFNANTKGFASALELLDLLGKHQKGRRILITPGIVELGAAHDAEHKKLAELALATTDIVLPIVPERITGFVDTYRQGISGEQRIILRANFAQAQAWLTDNIRSNDVVLLENDLPDLYETKPVL</sequence>
<keyword evidence="2" id="KW-0547">Nucleotide-binding</keyword>
<evidence type="ECO:0000313" key="6">
    <source>
        <dbReference type="EMBL" id="VFK78154.1"/>
    </source>
</evidence>
<keyword evidence="4" id="KW-1133">Transmembrane helix</keyword>
<dbReference type="PANTHER" id="PTHR43024:SF1">
    <property type="entry name" value="UDP-N-ACETYLMURAMOYL-TRIPEPTIDE--D-ALANYL-D-ALANINE LIGASE"/>
    <property type="match status" value="1"/>
</dbReference>
<feature type="transmembrane region" description="Helical" evidence="4">
    <location>
        <begin position="106"/>
        <end position="125"/>
    </location>
</feature>
<keyword evidence="1 6" id="KW-0436">Ligase</keyword>
<dbReference type="GO" id="GO:0005524">
    <property type="term" value="F:ATP binding"/>
    <property type="evidence" value="ECO:0007669"/>
    <property type="project" value="UniProtKB-KW"/>
</dbReference>
<evidence type="ECO:0000256" key="4">
    <source>
        <dbReference type="SAM" id="Phobius"/>
    </source>
</evidence>
<dbReference type="InterPro" id="IPR036565">
    <property type="entry name" value="Mur-like_cat_sf"/>
</dbReference>
<feature type="domain" description="Mur ligase central" evidence="5">
    <location>
        <begin position="178"/>
        <end position="371"/>
    </location>
</feature>
<name>A0A451BIN9_9GAMM</name>
<feature type="transmembrane region" description="Helical" evidence="4">
    <location>
        <begin position="131"/>
        <end position="150"/>
    </location>
</feature>
<keyword evidence="4" id="KW-0812">Transmembrane</keyword>
<reference evidence="6" key="1">
    <citation type="submission" date="2019-02" db="EMBL/GenBank/DDBJ databases">
        <authorList>
            <person name="Gruber-Vodicka R. H."/>
            <person name="Seah K. B. B."/>
        </authorList>
    </citation>
    <scope>NUCLEOTIDE SEQUENCE</scope>
    <source>
        <strain evidence="6">BECK_S127</strain>
    </source>
</reference>
<protein>
    <submittedName>
        <fullName evidence="6">UDP-N-acetylmuramoyl-tripeptide--D-alanyl-D-alanine ligase</fullName>
    </submittedName>
</protein>
<dbReference type="EMBL" id="CAADHB010000008">
    <property type="protein sequence ID" value="VFK78154.1"/>
    <property type="molecule type" value="Genomic_DNA"/>
</dbReference>
<dbReference type="PANTHER" id="PTHR43024">
    <property type="entry name" value="UDP-N-ACETYLMURAMOYL-TRIPEPTIDE--D-ALANYL-D-ALANINE LIGASE"/>
    <property type="match status" value="1"/>
</dbReference>
<dbReference type="Pfam" id="PF08245">
    <property type="entry name" value="Mur_ligase_M"/>
    <property type="match status" value="1"/>
</dbReference>
<dbReference type="InterPro" id="IPR051046">
    <property type="entry name" value="MurCDEF_CellWall_CoF430Synth"/>
</dbReference>
<dbReference type="GO" id="GO:0016881">
    <property type="term" value="F:acid-amino acid ligase activity"/>
    <property type="evidence" value="ECO:0007669"/>
    <property type="project" value="InterPro"/>
</dbReference>
<accession>A0A451BIN9</accession>
<keyword evidence="4" id="KW-0472">Membrane</keyword>
<dbReference type="InterPro" id="IPR013221">
    <property type="entry name" value="Mur_ligase_cen"/>
</dbReference>